<reference evidence="13" key="1">
    <citation type="journal article" date="2019" name="Int. J. Syst. Evol. Microbiol.">
        <title>The Global Catalogue of Microorganisms (GCM) 10K type strain sequencing project: providing services to taxonomists for standard genome sequencing and annotation.</title>
        <authorList>
            <consortium name="The Broad Institute Genomics Platform"/>
            <consortium name="The Broad Institute Genome Sequencing Center for Infectious Disease"/>
            <person name="Wu L."/>
            <person name="Ma J."/>
        </authorList>
    </citation>
    <scope>NUCLEOTIDE SEQUENCE [LARGE SCALE GENOMIC DNA]</scope>
    <source>
        <strain evidence="13">CGMCC 1.12286</strain>
    </source>
</reference>
<evidence type="ECO:0000256" key="2">
    <source>
        <dbReference type="ARBA" id="ARBA00007069"/>
    </source>
</evidence>
<dbReference type="PROSITE" id="PS50928">
    <property type="entry name" value="ABC_TM1"/>
    <property type="match status" value="1"/>
</dbReference>
<dbReference type="RefSeq" id="WP_377945872.1">
    <property type="nucleotide sequence ID" value="NZ_JBHUCX010000099.1"/>
</dbReference>
<dbReference type="Gene3D" id="1.10.3720.10">
    <property type="entry name" value="MetI-like"/>
    <property type="match status" value="1"/>
</dbReference>
<dbReference type="EMBL" id="JBHUCX010000099">
    <property type="protein sequence ID" value="MFD1677939.1"/>
    <property type="molecule type" value="Genomic_DNA"/>
</dbReference>
<keyword evidence="3 9" id="KW-0813">Transport</keyword>
<evidence type="ECO:0000256" key="7">
    <source>
        <dbReference type="ARBA" id="ARBA00022989"/>
    </source>
</evidence>
<evidence type="ECO:0000313" key="13">
    <source>
        <dbReference type="Proteomes" id="UP001597079"/>
    </source>
</evidence>
<dbReference type="Proteomes" id="UP001597079">
    <property type="component" value="Unassembled WGS sequence"/>
</dbReference>
<evidence type="ECO:0000256" key="4">
    <source>
        <dbReference type="ARBA" id="ARBA00022475"/>
    </source>
</evidence>
<keyword evidence="5 10" id="KW-0592">Phosphate transport</keyword>
<feature type="transmembrane region" description="Helical" evidence="9">
    <location>
        <begin position="86"/>
        <end position="114"/>
    </location>
</feature>
<dbReference type="PANTHER" id="PTHR30425:SF1">
    <property type="entry name" value="PHOSPHATE TRANSPORT SYSTEM PERMEASE PROTEIN PSTC"/>
    <property type="match status" value="1"/>
</dbReference>
<keyword evidence="13" id="KW-1185">Reference proteome</keyword>
<accession>A0ABW4JNC1</accession>
<comment type="function">
    <text evidence="10">Part of the binding-protein-dependent transport system for phosphate; probably responsible for the translocation of the substrate across the membrane.</text>
</comment>
<organism evidence="12 13">
    <name type="scientific">Alicyclobacillus fodiniaquatilis</name>
    <dbReference type="NCBI Taxonomy" id="1661150"/>
    <lineage>
        <taxon>Bacteria</taxon>
        <taxon>Bacillati</taxon>
        <taxon>Bacillota</taxon>
        <taxon>Bacilli</taxon>
        <taxon>Bacillales</taxon>
        <taxon>Alicyclobacillaceae</taxon>
        <taxon>Alicyclobacillus</taxon>
    </lineage>
</organism>
<evidence type="ECO:0000256" key="1">
    <source>
        <dbReference type="ARBA" id="ARBA00004651"/>
    </source>
</evidence>
<dbReference type="PANTHER" id="PTHR30425">
    <property type="entry name" value="PHOSPHATE TRANSPORT SYSTEM PERMEASE PROTEIN PST"/>
    <property type="match status" value="1"/>
</dbReference>
<dbReference type="NCBIfam" id="TIGR02138">
    <property type="entry name" value="phosphate_pstC"/>
    <property type="match status" value="1"/>
</dbReference>
<feature type="transmembrane region" description="Helical" evidence="9">
    <location>
        <begin position="150"/>
        <end position="169"/>
    </location>
</feature>
<dbReference type="InterPro" id="IPR000515">
    <property type="entry name" value="MetI-like"/>
</dbReference>
<comment type="similarity">
    <text evidence="2 10">Belongs to the binding-protein-dependent transport system permease family. CysTW subfamily.</text>
</comment>
<evidence type="ECO:0000256" key="10">
    <source>
        <dbReference type="RuleBase" id="RU363054"/>
    </source>
</evidence>
<feature type="transmembrane region" description="Helical" evidence="9">
    <location>
        <begin position="294"/>
        <end position="317"/>
    </location>
</feature>
<keyword evidence="7 9" id="KW-1133">Transmembrane helix</keyword>
<comment type="caution">
    <text evidence="12">The sequence shown here is derived from an EMBL/GenBank/DDBJ whole genome shotgun (WGS) entry which is preliminary data.</text>
</comment>
<keyword evidence="8 9" id="KW-0472">Membrane</keyword>
<name>A0ABW4JNC1_9BACL</name>
<proteinExistence type="inferred from homology"/>
<dbReference type="SUPFAM" id="SSF161098">
    <property type="entry name" value="MetI-like"/>
    <property type="match status" value="1"/>
</dbReference>
<evidence type="ECO:0000256" key="6">
    <source>
        <dbReference type="ARBA" id="ARBA00022692"/>
    </source>
</evidence>
<evidence type="ECO:0000256" key="8">
    <source>
        <dbReference type="ARBA" id="ARBA00023136"/>
    </source>
</evidence>
<feature type="domain" description="ABC transmembrane type-1" evidence="11">
    <location>
        <begin position="87"/>
        <end position="317"/>
    </location>
</feature>
<gene>
    <name evidence="12" type="primary">pstC</name>
    <name evidence="12" type="ORF">ACFSB2_25055</name>
</gene>
<evidence type="ECO:0000256" key="9">
    <source>
        <dbReference type="RuleBase" id="RU363032"/>
    </source>
</evidence>
<evidence type="ECO:0000313" key="12">
    <source>
        <dbReference type="EMBL" id="MFD1677939.1"/>
    </source>
</evidence>
<protein>
    <recommendedName>
        <fullName evidence="10">Phosphate transport system permease protein</fullName>
    </recommendedName>
</protein>
<feature type="transmembrane region" description="Helical" evidence="9">
    <location>
        <begin position="176"/>
        <end position="198"/>
    </location>
</feature>
<dbReference type="InterPro" id="IPR035906">
    <property type="entry name" value="MetI-like_sf"/>
</dbReference>
<dbReference type="Pfam" id="PF00528">
    <property type="entry name" value="BPD_transp_1"/>
    <property type="match status" value="1"/>
</dbReference>
<feature type="transmembrane region" description="Helical" evidence="9">
    <location>
        <begin position="126"/>
        <end position="144"/>
    </location>
</feature>
<evidence type="ECO:0000256" key="3">
    <source>
        <dbReference type="ARBA" id="ARBA00022448"/>
    </source>
</evidence>
<evidence type="ECO:0000259" key="11">
    <source>
        <dbReference type="PROSITE" id="PS50928"/>
    </source>
</evidence>
<dbReference type="InterPro" id="IPR011864">
    <property type="entry name" value="Phosphate_PstC"/>
</dbReference>
<feature type="transmembrane region" description="Helical" evidence="9">
    <location>
        <begin position="21"/>
        <end position="42"/>
    </location>
</feature>
<dbReference type="InterPro" id="IPR051124">
    <property type="entry name" value="Phosphate_Transport_Permease"/>
</dbReference>
<comment type="subcellular location">
    <subcellularLocation>
        <location evidence="1 9">Cell membrane</location>
        <topology evidence="1 9">Multi-pass membrane protein</topology>
    </subcellularLocation>
</comment>
<sequence>MRKIGNGSKMADKIFRVATGVCASSPVLFLLAVALIILVQSIPSIRLMGWHFITTINWNIGNTYGAMVTHNGVSAPVGATYGALPFIVGTLAASIIALIIAIPISIFTAIILAYKVRGVIKTVLSIVVELLAGIPSVVIGLWGIMVLVPWVAHSFGPFLTVLGGIIPFFKGPVGSGMGLLTSGLVLALMVIPIITATARDLLQQVPTLYQEGGIGLGMTSWEVVRLICLPYVKDGLIGGIALGWGRALGETMAVLMVSGSAINYLPHNIYSPISTMAAVIADQLDSAQTDASHMAIHAIAELALVLMVLTLVTNLLARLLIRRKRGRGRSAVGVKA</sequence>
<dbReference type="CDD" id="cd06261">
    <property type="entry name" value="TM_PBP2"/>
    <property type="match status" value="1"/>
</dbReference>
<keyword evidence="4 10" id="KW-1003">Cell membrane</keyword>
<evidence type="ECO:0000256" key="5">
    <source>
        <dbReference type="ARBA" id="ARBA00022592"/>
    </source>
</evidence>
<keyword evidence="6 9" id="KW-0812">Transmembrane</keyword>